<reference evidence="6" key="1">
    <citation type="submission" date="2016-06" db="UniProtKB">
        <authorList>
            <consortium name="WormBaseParasite"/>
        </authorList>
    </citation>
    <scope>IDENTIFICATION</scope>
</reference>
<name>A0A183HQ35_9BILA</name>
<dbReference type="Pfam" id="PF23389">
    <property type="entry name" value="Beta-prop_WDR19_1st"/>
    <property type="match status" value="1"/>
</dbReference>
<keyword evidence="5" id="KW-1185">Reference proteome</keyword>
<dbReference type="InterPro" id="IPR057855">
    <property type="entry name" value="Beta-prop_WDR19_1st"/>
</dbReference>
<evidence type="ECO:0000259" key="3">
    <source>
        <dbReference type="Pfam" id="PF23389"/>
    </source>
</evidence>
<organism evidence="6">
    <name type="scientific">Onchocerca flexuosa</name>
    <dbReference type="NCBI Taxonomy" id="387005"/>
    <lineage>
        <taxon>Eukaryota</taxon>
        <taxon>Metazoa</taxon>
        <taxon>Ecdysozoa</taxon>
        <taxon>Nematoda</taxon>
        <taxon>Chromadorea</taxon>
        <taxon>Rhabditida</taxon>
        <taxon>Spirurina</taxon>
        <taxon>Spiruromorpha</taxon>
        <taxon>Filarioidea</taxon>
        <taxon>Onchocercidae</taxon>
        <taxon>Onchocerca</taxon>
    </lineage>
</organism>
<proteinExistence type="predicted"/>
<dbReference type="GO" id="GO:0030991">
    <property type="term" value="C:intraciliary transport particle A"/>
    <property type="evidence" value="ECO:0007669"/>
    <property type="project" value="TreeGrafter"/>
</dbReference>
<sequence>MLVDLNDAKDPVNLQCQLHYGEIVAYCWYRINFLLLAFDKGFFVCVSTIPSEMGQEIYSVQDFKAYLSSLCINEANSKILLTGDNQIRVRELNQFDEIVEIFEVDIKNNGLLIIINSVVVDLLKLLTIL</sequence>
<accession>A0A183HQ35</accession>
<dbReference type="PANTHER" id="PTHR14920">
    <property type="entry name" value="OSMOTIC AVOIDANCE ABNORMAL PROTEIN 1/WD REPEAT MEMBRANE PROTEIN"/>
    <property type="match status" value="1"/>
</dbReference>
<dbReference type="WBParaSite" id="OFLC_0000959601-mRNA-1">
    <property type="protein sequence ID" value="OFLC_0000959601-mRNA-1"/>
    <property type="gene ID" value="OFLC_0000959601"/>
</dbReference>
<dbReference type="EMBL" id="UZAJ01011932">
    <property type="protein sequence ID" value="VDO61755.1"/>
    <property type="molecule type" value="Genomic_DNA"/>
</dbReference>
<dbReference type="STRING" id="387005.A0A183HQ35"/>
<dbReference type="AlphaFoldDB" id="A0A183HQ35"/>
<reference evidence="4 5" key="2">
    <citation type="submission" date="2018-11" db="EMBL/GenBank/DDBJ databases">
        <authorList>
            <consortium name="Pathogen Informatics"/>
        </authorList>
    </citation>
    <scope>NUCLEOTIDE SEQUENCE [LARGE SCALE GENOMIC DNA]</scope>
</reference>
<keyword evidence="1" id="KW-0853">WD repeat</keyword>
<dbReference type="GO" id="GO:0060271">
    <property type="term" value="P:cilium assembly"/>
    <property type="evidence" value="ECO:0007669"/>
    <property type="project" value="TreeGrafter"/>
</dbReference>
<dbReference type="PANTHER" id="PTHR14920:SF0">
    <property type="entry name" value="WD REPEAT DOMAIN 19"/>
    <property type="match status" value="1"/>
</dbReference>
<keyword evidence="2" id="KW-0677">Repeat</keyword>
<protein>
    <submittedName>
        <fullName evidence="6">CPSF_A domain-containing protein</fullName>
    </submittedName>
</protein>
<dbReference type="GO" id="GO:0005929">
    <property type="term" value="C:cilium"/>
    <property type="evidence" value="ECO:0007669"/>
    <property type="project" value="TreeGrafter"/>
</dbReference>
<evidence type="ECO:0000256" key="2">
    <source>
        <dbReference type="ARBA" id="ARBA00022737"/>
    </source>
</evidence>
<feature type="domain" description="WDR19 first beta-propeller" evidence="3">
    <location>
        <begin position="1"/>
        <end position="111"/>
    </location>
</feature>
<gene>
    <name evidence="4" type="ORF">OFLC_LOCUS9595</name>
</gene>
<evidence type="ECO:0000313" key="6">
    <source>
        <dbReference type="WBParaSite" id="OFLC_0000959601-mRNA-1"/>
    </source>
</evidence>
<evidence type="ECO:0000313" key="5">
    <source>
        <dbReference type="Proteomes" id="UP000267606"/>
    </source>
</evidence>
<evidence type="ECO:0000256" key="1">
    <source>
        <dbReference type="ARBA" id="ARBA00022574"/>
    </source>
</evidence>
<dbReference type="InterPro" id="IPR040379">
    <property type="entry name" value="WDR19/dyf-2"/>
</dbReference>
<dbReference type="GO" id="GO:0035721">
    <property type="term" value="P:intraciliary retrograde transport"/>
    <property type="evidence" value="ECO:0007669"/>
    <property type="project" value="InterPro"/>
</dbReference>
<evidence type="ECO:0000313" key="4">
    <source>
        <dbReference type="EMBL" id="VDO61755.1"/>
    </source>
</evidence>
<dbReference type="Proteomes" id="UP000267606">
    <property type="component" value="Unassembled WGS sequence"/>
</dbReference>